<evidence type="ECO:0000313" key="2">
    <source>
        <dbReference type="Proteomes" id="UP001500707"/>
    </source>
</evidence>
<sequence length="61" mass="6661">MAVRAASAARNEAGLWAFVWVVGGRSAAVTGTSPGRHRMDDIAFVIHWMTCYNGVSEAHWQ</sequence>
<name>A0ABP6YUV3_9ACTN</name>
<gene>
    <name evidence="1" type="ORF">GCM10022295_83740</name>
</gene>
<proteinExistence type="predicted"/>
<accession>A0ABP6YUV3</accession>
<comment type="caution">
    <text evidence="1">The sequence shown here is derived from an EMBL/GenBank/DDBJ whole genome shotgun (WGS) entry which is preliminary data.</text>
</comment>
<dbReference type="Proteomes" id="UP001500707">
    <property type="component" value="Unassembled WGS sequence"/>
</dbReference>
<evidence type="ECO:0000313" key="1">
    <source>
        <dbReference type="EMBL" id="GAA3589297.1"/>
    </source>
</evidence>
<protein>
    <submittedName>
        <fullName evidence="1">Uncharacterized protein</fullName>
    </submittedName>
</protein>
<reference evidence="2" key="1">
    <citation type="journal article" date="2019" name="Int. J. Syst. Evol. Microbiol.">
        <title>The Global Catalogue of Microorganisms (GCM) 10K type strain sequencing project: providing services to taxonomists for standard genome sequencing and annotation.</title>
        <authorList>
            <consortium name="The Broad Institute Genomics Platform"/>
            <consortium name="The Broad Institute Genome Sequencing Center for Infectious Disease"/>
            <person name="Wu L."/>
            <person name="Ma J."/>
        </authorList>
    </citation>
    <scope>NUCLEOTIDE SEQUENCE [LARGE SCALE GENOMIC DNA]</scope>
    <source>
        <strain evidence="2">JCM 17656</strain>
    </source>
</reference>
<keyword evidence="2" id="KW-1185">Reference proteome</keyword>
<dbReference type="EMBL" id="BAABCE010000025">
    <property type="protein sequence ID" value="GAA3589297.1"/>
    <property type="molecule type" value="Genomic_DNA"/>
</dbReference>
<organism evidence="1 2">
    <name type="scientific">Streptomyces osmaniensis</name>
    <dbReference type="NCBI Taxonomy" id="593134"/>
    <lineage>
        <taxon>Bacteria</taxon>
        <taxon>Bacillati</taxon>
        <taxon>Actinomycetota</taxon>
        <taxon>Actinomycetes</taxon>
        <taxon>Kitasatosporales</taxon>
        <taxon>Streptomycetaceae</taxon>
        <taxon>Streptomyces</taxon>
    </lineage>
</organism>